<dbReference type="Proteomes" id="UP000094065">
    <property type="component" value="Unassembled WGS sequence"/>
</dbReference>
<evidence type="ECO:0000256" key="6">
    <source>
        <dbReference type="SAM" id="MobiDB-lite"/>
    </source>
</evidence>
<sequence>MSSSKTSVVIVGSGIAGMSTALWMLESGKYSVTILEKNAVTPAPDAASADINKIIRASDYEDRAYAKFALDAIDFWRKPEWEGCYHEAGLVALSRPEEKEGMQFVDAAYKNSHDFGVDVQLVKDQASIKTAVDKDNCIPTGDFGNRQGYYNPIGGWAEASRAVEVGLKRVQKLGGVVRANADVVGLVTEGKEVKGVELKSGEKVLADLTVTAAGAWTPKLFALPGVKGKLPDIQATGQSVAIFQLTPAEAKQYSKTPVVFNLDDGWYCFPPNPDGLMKMAIHSAGYINPVQEVGGVSVPRTKLTPGAESGAIPKVMMDQLRSGLSEVYPELMKKDYAMTRLCWYCDSVTGDWLIDYHPDFSNLFVISGDSGHAFKFAPNLGREVLKIIEHDDSSEWRTRWSFYPPKEMVEPKEEKGDVSKEATEVSGTGADVRAGMRKPIEEKDLVTPADLKARL</sequence>
<comment type="caution">
    <text evidence="9">The sequence shown here is derived from an EMBL/GenBank/DDBJ whole genome shotgun (WGS) entry which is preliminary data.</text>
</comment>
<dbReference type="PANTHER" id="PTHR10961">
    <property type="entry name" value="PEROXISOMAL SARCOSINE OXIDASE"/>
    <property type="match status" value="1"/>
</dbReference>
<dbReference type="GeneID" id="30154301"/>
<dbReference type="Gene3D" id="3.50.50.60">
    <property type="entry name" value="FAD/NAD(P)-binding domain"/>
    <property type="match status" value="1"/>
</dbReference>
<dbReference type="OrthoDB" id="2219495at2759"/>
<name>A0A1E3HZ49_9TREE</name>
<keyword evidence="5" id="KW-0560">Oxidoreductase</keyword>
<organism evidence="9 10">
    <name type="scientific">Cryptococcus amylolentus CBS 6039</name>
    <dbReference type="NCBI Taxonomy" id="1295533"/>
    <lineage>
        <taxon>Eukaryota</taxon>
        <taxon>Fungi</taxon>
        <taxon>Dikarya</taxon>
        <taxon>Basidiomycota</taxon>
        <taxon>Agaricomycotina</taxon>
        <taxon>Tremellomycetes</taxon>
        <taxon>Tremellales</taxon>
        <taxon>Cryptococcaceae</taxon>
        <taxon>Cryptococcus</taxon>
    </lineage>
</organism>
<dbReference type="InterPro" id="IPR045170">
    <property type="entry name" value="MTOX"/>
</dbReference>
<dbReference type="GO" id="GO:0050031">
    <property type="term" value="F:L-pipecolate oxidase activity"/>
    <property type="evidence" value="ECO:0007669"/>
    <property type="project" value="TreeGrafter"/>
</dbReference>
<dbReference type="AlphaFoldDB" id="A0A1E3HZ49"/>
<feature type="transmembrane region" description="Helical" evidence="7">
    <location>
        <begin position="7"/>
        <end position="25"/>
    </location>
</feature>
<dbReference type="Gene3D" id="3.30.9.10">
    <property type="entry name" value="D-Amino Acid Oxidase, subunit A, domain 2"/>
    <property type="match status" value="1"/>
</dbReference>
<dbReference type="RefSeq" id="XP_018995417.1">
    <property type="nucleotide sequence ID" value="XM_019136748.1"/>
</dbReference>
<keyword evidence="10" id="KW-1185">Reference proteome</keyword>
<evidence type="ECO:0000256" key="5">
    <source>
        <dbReference type="ARBA" id="ARBA00023002"/>
    </source>
</evidence>
<keyword evidence="7" id="KW-0472">Membrane</keyword>
<feature type="compositionally biased region" description="Basic and acidic residues" evidence="6">
    <location>
        <begin position="410"/>
        <end position="423"/>
    </location>
</feature>
<dbReference type="SUPFAM" id="SSF54373">
    <property type="entry name" value="FAD-linked reductases, C-terminal domain"/>
    <property type="match status" value="1"/>
</dbReference>
<keyword evidence="7" id="KW-1133">Transmembrane helix</keyword>
<dbReference type="GO" id="GO:0050660">
    <property type="term" value="F:flavin adenine dinucleotide binding"/>
    <property type="evidence" value="ECO:0007669"/>
    <property type="project" value="InterPro"/>
</dbReference>
<accession>A0A1E3HZ49</accession>
<dbReference type="Pfam" id="PF01266">
    <property type="entry name" value="DAO"/>
    <property type="match status" value="1"/>
</dbReference>
<keyword evidence="3" id="KW-0285">Flavoprotein</keyword>
<dbReference type="InterPro" id="IPR006076">
    <property type="entry name" value="FAD-dep_OxRdtase"/>
</dbReference>
<protein>
    <recommendedName>
        <fullName evidence="8">FAD dependent oxidoreductase domain-containing protein</fullName>
    </recommendedName>
</protein>
<feature type="domain" description="FAD dependent oxidoreductase" evidence="8">
    <location>
        <begin position="8"/>
        <end position="384"/>
    </location>
</feature>
<evidence type="ECO:0000313" key="9">
    <source>
        <dbReference type="EMBL" id="ODN80851.1"/>
    </source>
</evidence>
<feature type="region of interest" description="Disordered" evidence="6">
    <location>
        <begin position="410"/>
        <end position="441"/>
    </location>
</feature>
<reference evidence="9 10" key="1">
    <citation type="submission" date="2016-06" db="EMBL/GenBank/DDBJ databases">
        <title>Evolution of pathogenesis and genome organization in the Tremellales.</title>
        <authorList>
            <person name="Cuomo C."/>
            <person name="Litvintseva A."/>
            <person name="Heitman J."/>
            <person name="Chen Y."/>
            <person name="Sun S."/>
            <person name="Springer D."/>
            <person name="Dromer F."/>
            <person name="Young S."/>
            <person name="Zeng Q."/>
            <person name="Chapman S."/>
            <person name="Gujja S."/>
            <person name="Saif S."/>
            <person name="Birren B."/>
        </authorList>
    </citation>
    <scope>NUCLEOTIDE SEQUENCE [LARGE SCALE GENOMIC DNA]</scope>
    <source>
        <strain evidence="9 10">CBS 6039</strain>
    </source>
</reference>
<dbReference type="SUPFAM" id="SSF51905">
    <property type="entry name" value="FAD/NAD(P)-binding domain"/>
    <property type="match status" value="1"/>
</dbReference>
<dbReference type="InterPro" id="IPR036188">
    <property type="entry name" value="FAD/NAD-bd_sf"/>
</dbReference>
<evidence type="ECO:0000256" key="1">
    <source>
        <dbReference type="ARBA" id="ARBA00001974"/>
    </source>
</evidence>
<evidence type="ECO:0000256" key="3">
    <source>
        <dbReference type="ARBA" id="ARBA00022630"/>
    </source>
</evidence>
<comment type="cofactor">
    <cofactor evidence="1">
        <name>FAD</name>
        <dbReference type="ChEBI" id="CHEBI:57692"/>
    </cofactor>
</comment>
<dbReference type="GO" id="GO:0004657">
    <property type="term" value="F:proline dehydrogenase activity"/>
    <property type="evidence" value="ECO:0007669"/>
    <property type="project" value="TreeGrafter"/>
</dbReference>
<evidence type="ECO:0000313" key="10">
    <source>
        <dbReference type="Proteomes" id="UP000094065"/>
    </source>
</evidence>
<dbReference type="PANTHER" id="PTHR10961:SF46">
    <property type="entry name" value="PEROXISOMAL SARCOSINE OXIDASE"/>
    <property type="match status" value="1"/>
</dbReference>
<proteinExistence type="inferred from homology"/>
<evidence type="ECO:0000259" key="8">
    <source>
        <dbReference type="Pfam" id="PF01266"/>
    </source>
</evidence>
<keyword evidence="7" id="KW-0812">Transmembrane</keyword>
<evidence type="ECO:0000256" key="2">
    <source>
        <dbReference type="ARBA" id="ARBA00010989"/>
    </source>
</evidence>
<evidence type="ECO:0000256" key="4">
    <source>
        <dbReference type="ARBA" id="ARBA00022827"/>
    </source>
</evidence>
<gene>
    <name evidence="9" type="ORF">L202_02992</name>
</gene>
<dbReference type="GO" id="GO:0008115">
    <property type="term" value="F:sarcosine oxidase activity"/>
    <property type="evidence" value="ECO:0007669"/>
    <property type="project" value="TreeGrafter"/>
</dbReference>
<dbReference type="EMBL" id="AWGJ01000004">
    <property type="protein sequence ID" value="ODN80851.1"/>
    <property type="molecule type" value="Genomic_DNA"/>
</dbReference>
<keyword evidence="4" id="KW-0274">FAD</keyword>
<dbReference type="STRING" id="1295533.A0A1E3HZ49"/>
<comment type="similarity">
    <text evidence="2">Belongs to the MSOX/MTOX family.</text>
</comment>
<evidence type="ECO:0000256" key="7">
    <source>
        <dbReference type="SAM" id="Phobius"/>
    </source>
</evidence>